<dbReference type="Gene3D" id="2.60.40.10">
    <property type="entry name" value="Immunoglobulins"/>
    <property type="match status" value="1"/>
</dbReference>
<protein>
    <recommendedName>
        <fullName evidence="7">Copper radical oxidase</fullName>
    </recommendedName>
</protein>
<accession>A0ABR3ITV6</accession>
<dbReference type="PANTHER" id="PTHR32208:SF96">
    <property type="entry name" value="GLYOXAL OXIDASE"/>
    <property type="match status" value="1"/>
</dbReference>
<feature type="chain" id="PRO_5046106271" description="Copper radical oxidase" evidence="2">
    <location>
        <begin position="26"/>
        <end position="773"/>
    </location>
</feature>
<dbReference type="Pfam" id="PF09118">
    <property type="entry name" value="GO-like_E_set"/>
    <property type="match status" value="1"/>
</dbReference>
<evidence type="ECO:0000256" key="1">
    <source>
        <dbReference type="ARBA" id="ARBA00022729"/>
    </source>
</evidence>
<evidence type="ECO:0008006" key="7">
    <source>
        <dbReference type="Google" id="ProtNLM"/>
    </source>
</evidence>
<dbReference type="EMBL" id="JASNQZ010000015">
    <property type="protein sequence ID" value="KAL0946774.1"/>
    <property type="molecule type" value="Genomic_DNA"/>
</dbReference>
<comment type="caution">
    <text evidence="5">The sequence shown here is derived from an EMBL/GenBank/DDBJ whole genome shotgun (WGS) entry which is preliminary data.</text>
</comment>
<dbReference type="InterPro" id="IPR011043">
    <property type="entry name" value="Gal_Oxase/kelch_b-propeller"/>
</dbReference>
<feature type="domain" description="Glyoxal oxidase N-terminal" evidence="3">
    <location>
        <begin position="252"/>
        <end position="634"/>
    </location>
</feature>
<evidence type="ECO:0000313" key="5">
    <source>
        <dbReference type="EMBL" id="KAL0946774.1"/>
    </source>
</evidence>
<keyword evidence="1 2" id="KW-0732">Signal</keyword>
<dbReference type="InterPro" id="IPR015202">
    <property type="entry name" value="GO-like_E_set"/>
</dbReference>
<evidence type="ECO:0000256" key="2">
    <source>
        <dbReference type="SAM" id="SignalP"/>
    </source>
</evidence>
<dbReference type="CDD" id="cd02851">
    <property type="entry name" value="E_set_GO_C"/>
    <property type="match status" value="1"/>
</dbReference>
<dbReference type="Pfam" id="PF07250">
    <property type="entry name" value="Glyoxal_oxid_N"/>
    <property type="match status" value="1"/>
</dbReference>
<dbReference type="Proteomes" id="UP001556367">
    <property type="component" value="Unassembled WGS sequence"/>
</dbReference>
<dbReference type="SUPFAM" id="SSF81296">
    <property type="entry name" value="E set domains"/>
    <property type="match status" value="1"/>
</dbReference>
<dbReference type="Gene3D" id="2.130.10.80">
    <property type="entry name" value="Galactose oxidase/kelch, beta-propeller"/>
    <property type="match status" value="1"/>
</dbReference>
<name>A0ABR3ITV6_9AGAR</name>
<evidence type="ECO:0000313" key="6">
    <source>
        <dbReference type="Proteomes" id="UP001556367"/>
    </source>
</evidence>
<gene>
    <name evidence="5" type="ORF">HGRIS_012948</name>
</gene>
<evidence type="ECO:0000259" key="3">
    <source>
        <dbReference type="Pfam" id="PF07250"/>
    </source>
</evidence>
<sequence length="773" mass="83720">MVSLTFFFTLLRYTTLVSFVLGTSARNSAWNGHTTPGSTRVAAFTPYYVPPGAKSYDSASPLIHYSGKWIDSYSSGYAYHTLRSTSAVNASVSFTFTGTGIEWFGCTSNNHGQASVYVDGKLVRMVNAWSKAPLRQQRMFWVFGLPFRSHTIRIVNNAPKETNREIVRGISARSRGGVMDLDAFVVTQAGSSKTPRRADLTSLQVPSHEKWGLVQKGSTGVHAMQLAVVSETHALIVDKVEHNPLTLDGHPAWASLYNLNTHAVRPLRMLSNSFCAGGAFLGNGTLVNVGGNPVVEDRTAAAEFGDLDGLQSVRLFDPCDGDANESCSIYENHDRIRLASPRWYNTVLRISDGSAMIIGGAKKGGWINNATVNNPTLEYYPPKSIHGSDGLPIHLPFLVDTLNSNLFPMAFSLPDGNVFMAANRDAMIYNWRTNSERRLPRIPNGLRVTYPMTGSGLLLPLTPENNYTPEVLLCGGSTIDDTRPGYEISSQDVASAQCARMVLTDAGIAKGWQVEEMPQPRTMLDMVMLPTGQIVIVNGAGSGISGYGNVVNQVGASNADHPVLTPLVYDPSAAPGKRFSSKGMPSSDIPRLYHSVATLTPKGDVMIAGSNPNLDRSELMYGTEYRVEWLSPPYMAGQRPEIIGSRPRQLQFGRQVRLEVRTPTGLRNSTVKAALMDFGFVTHAVHANSRLVYLQAEYADGSLIVSGPPDGNVYPPGPAWLHILVDGIPSKGIKIIVGDGKGPAVDHKAIQNILQHTSPNQTKTSGASGEGEE</sequence>
<dbReference type="InterPro" id="IPR009880">
    <property type="entry name" value="Glyoxal_oxidase_N"/>
</dbReference>
<organism evidence="5 6">
    <name type="scientific">Hohenbuehelia grisea</name>
    <dbReference type="NCBI Taxonomy" id="104357"/>
    <lineage>
        <taxon>Eukaryota</taxon>
        <taxon>Fungi</taxon>
        <taxon>Dikarya</taxon>
        <taxon>Basidiomycota</taxon>
        <taxon>Agaricomycotina</taxon>
        <taxon>Agaricomycetes</taxon>
        <taxon>Agaricomycetidae</taxon>
        <taxon>Agaricales</taxon>
        <taxon>Pleurotineae</taxon>
        <taxon>Pleurotaceae</taxon>
        <taxon>Hohenbuehelia</taxon>
    </lineage>
</organism>
<dbReference type="SUPFAM" id="SSF50965">
    <property type="entry name" value="Galactose oxidase, central domain"/>
    <property type="match status" value="1"/>
</dbReference>
<feature type="signal peptide" evidence="2">
    <location>
        <begin position="1"/>
        <end position="25"/>
    </location>
</feature>
<dbReference type="InterPro" id="IPR037293">
    <property type="entry name" value="Gal_Oxidase_central_sf"/>
</dbReference>
<dbReference type="InterPro" id="IPR014756">
    <property type="entry name" value="Ig_E-set"/>
</dbReference>
<dbReference type="Gene3D" id="2.60.120.260">
    <property type="entry name" value="Galactose-binding domain-like"/>
    <property type="match status" value="1"/>
</dbReference>
<dbReference type="InterPro" id="IPR013783">
    <property type="entry name" value="Ig-like_fold"/>
</dbReference>
<evidence type="ECO:0000259" key="4">
    <source>
        <dbReference type="Pfam" id="PF09118"/>
    </source>
</evidence>
<dbReference type="PANTHER" id="PTHR32208">
    <property type="entry name" value="SECRETED PROTEIN-RELATED"/>
    <property type="match status" value="1"/>
</dbReference>
<keyword evidence="6" id="KW-1185">Reference proteome</keyword>
<reference evidence="6" key="1">
    <citation type="submission" date="2024-06" db="EMBL/GenBank/DDBJ databases">
        <title>Multi-omics analyses provide insights into the biosynthesis of the anticancer antibiotic pleurotin in Hohenbuehelia grisea.</title>
        <authorList>
            <person name="Weaver J.A."/>
            <person name="Alberti F."/>
        </authorList>
    </citation>
    <scope>NUCLEOTIDE SEQUENCE [LARGE SCALE GENOMIC DNA]</scope>
    <source>
        <strain evidence="6">T-177</strain>
    </source>
</reference>
<feature type="domain" description="Galactose oxidase-like Early set" evidence="4">
    <location>
        <begin position="639"/>
        <end position="735"/>
    </location>
</feature>
<proteinExistence type="predicted"/>